<dbReference type="Gene3D" id="3.40.50.620">
    <property type="entry name" value="HUPs"/>
    <property type="match status" value="1"/>
</dbReference>
<evidence type="ECO:0000256" key="2">
    <source>
        <dbReference type="SAM" id="Phobius"/>
    </source>
</evidence>
<evidence type="ECO:0000259" key="3">
    <source>
        <dbReference type="Pfam" id="PF00582"/>
    </source>
</evidence>
<feature type="transmembrane region" description="Helical" evidence="2">
    <location>
        <begin position="32"/>
        <end position="49"/>
    </location>
</feature>
<dbReference type="InterPro" id="IPR014729">
    <property type="entry name" value="Rossmann-like_a/b/a_fold"/>
</dbReference>
<dbReference type="AlphaFoldDB" id="A0A3N4Z7R0"/>
<name>A0A3N4Z7R0_9MICO</name>
<dbReference type="Pfam" id="PF00582">
    <property type="entry name" value="Usp"/>
    <property type="match status" value="1"/>
</dbReference>
<comment type="caution">
    <text evidence="4">The sequence shown here is derived from an EMBL/GenBank/DDBJ whole genome shotgun (WGS) entry which is preliminary data.</text>
</comment>
<reference evidence="4 5" key="1">
    <citation type="submission" date="2018-11" db="EMBL/GenBank/DDBJ databases">
        <title>Sequencing the genomes of 1000 actinobacteria strains.</title>
        <authorList>
            <person name="Klenk H.-P."/>
        </authorList>
    </citation>
    <scope>NUCLEOTIDE SEQUENCE [LARGE SCALE GENOMIC DNA]</scope>
    <source>
        <strain evidence="4 5">DSM 15700</strain>
    </source>
</reference>
<dbReference type="InterPro" id="IPR006015">
    <property type="entry name" value="Universal_stress_UspA"/>
</dbReference>
<keyword evidence="2" id="KW-0812">Transmembrane</keyword>
<keyword evidence="2" id="KW-1133">Transmembrane helix</keyword>
<keyword evidence="5" id="KW-1185">Reference proteome</keyword>
<organism evidence="4 5">
    <name type="scientific">Myceligenerans xiligouense</name>
    <dbReference type="NCBI Taxonomy" id="253184"/>
    <lineage>
        <taxon>Bacteria</taxon>
        <taxon>Bacillati</taxon>
        <taxon>Actinomycetota</taxon>
        <taxon>Actinomycetes</taxon>
        <taxon>Micrococcales</taxon>
        <taxon>Promicromonosporaceae</taxon>
        <taxon>Myceligenerans</taxon>
    </lineage>
</organism>
<dbReference type="PANTHER" id="PTHR46268">
    <property type="entry name" value="STRESS RESPONSE PROTEIN NHAX"/>
    <property type="match status" value="1"/>
</dbReference>
<dbReference type="PRINTS" id="PR01438">
    <property type="entry name" value="UNVRSLSTRESS"/>
</dbReference>
<gene>
    <name evidence="4" type="ORF">EDD34_2525</name>
</gene>
<evidence type="ECO:0000256" key="1">
    <source>
        <dbReference type="ARBA" id="ARBA00008791"/>
    </source>
</evidence>
<feature type="transmembrane region" description="Helical" evidence="2">
    <location>
        <begin position="6"/>
        <end position="25"/>
    </location>
</feature>
<dbReference type="InterPro" id="IPR006016">
    <property type="entry name" value="UspA"/>
</dbReference>
<accession>A0A3N4Z7R0</accession>
<dbReference type="Proteomes" id="UP000280501">
    <property type="component" value="Unassembled WGS sequence"/>
</dbReference>
<feature type="domain" description="UspA" evidence="3">
    <location>
        <begin position="78"/>
        <end position="202"/>
    </location>
</feature>
<dbReference type="RefSeq" id="WP_123814882.1">
    <property type="nucleotide sequence ID" value="NZ_RKQZ01000001.1"/>
</dbReference>
<dbReference type="CDD" id="cd00293">
    <property type="entry name" value="USP-like"/>
    <property type="match status" value="1"/>
</dbReference>
<sequence length="216" mass="22747">MSPVVLVIFIASWLIIGLVTGLWMIRRGHDPFWVMIAVIAGPLFVAPALERVERRPRLAAQGPEAIPEAGSTGSIRPRVLVGLDGSPASERALTTALELFGSGLVVLAEVVNYDATDDASHRALDAAGERLAVAAARARDAGVSVRFEVLAGPPGEALWRFAEEQEMDVIVLGRRGRGLTARLLGGVTSDVVAHATIPVLVVEPGQAPDAPGSRSR</sequence>
<proteinExistence type="inferred from homology"/>
<dbReference type="SUPFAM" id="SSF52402">
    <property type="entry name" value="Adenine nucleotide alpha hydrolases-like"/>
    <property type="match status" value="1"/>
</dbReference>
<protein>
    <submittedName>
        <fullName evidence="4">Nucleotide-binding universal stress UspA family protein</fullName>
    </submittedName>
</protein>
<keyword evidence="2" id="KW-0472">Membrane</keyword>
<dbReference type="EMBL" id="RKQZ01000001">
    <property type="protein sequence ID" value="RPF21888.1"/>
    <property type="molecule type" value="Genomic_DNA"/>
</dbReference>
<dbReference type="PANTHER" id="PTHR46268:SF15">
    <property type="entry name" value="UNIVERSAL STRESS PROTEIN HP_0031"/>
    <property type="match status" value="1"/>
</dbReference>
<evidence type="ECO:0000313" key="5">
    <source>
        <dbReference type="Proteomes" id="UP000280501"/>
    </source>
</evidence>
<evidence type="ECO:0000313" key="4">
    <source>
        <dbReference type="EMBL" id="RPF21888.1"/>
    </source>
</evidence>
<dbReference type="OrthoDB" id="6174426at2"/>
<comment type="similarity">
    <text evidence="1">Belongs to the universal stress protein A family.</text>
</comment>